<reference evidence="1 2" key="1">
    <citation type="submission" date="2019-07" db="EMBL/GenBank/DDBJ databases">
        <title>WGS assembly of Gossypium mustelinum.</title>
        <authorList>
            <person name="Chen Z.J."/>
            <person name="Sreedasyam A."/>
            <person name="Ando A."/>
            <person name="Song Q."/>
            <person name="De L."/>
            <person name="Hulse-Kemp A."/>
            <person name="Ding M."/>
            <person name="Ye W."/>
            <person name="Kirkbride R."/>
            <person name="Jenkins J."/>
            <person name="Plott C."/>
            <person name="Lovell J."/>
            <person name="Lin Y.-M."/>
            <person name="Vaughn R."/>
            <person name="Liu B."/>
            <person name="Li W."/>
            <person name="Simpson S."/>
            <person name="Scheffler B."/>
            <person name="Saski C."/>
            <person name="Grover C."/>
            <person name="Hu G."/>
            <person name="Conover J."/>
            <person name="Carlson J."/>
            <person name="Shu S."/>
            <person name="Boston L."/>
            <person name="Williams M."/>
            <person name="Peterson D."/>
            <person name="Mcgee K."/>
            <person name="Jones D."/>
            <person name="Wendel J."/>
            <person name="Stelly D."/>
            <person name="Grimwood J."/>
            <person name="Schmutz J."/>
        </authorList>
    </citation>
    <scope>NUCLEOTIDE SEQUENCE [LARGE SCALE GENOMIC DNA]</scope>
    <source>
        <strain evidence="1">1408120.09</strain>
    </source>
</reference>
<organism evidence="1 2">
    <name type="scientific">Gossypium mustelinum</name>
    <name type="common">Cotton</name>
    <name type="synonym">Gossypium caicoense</name>
    <dbReference type="NCBI Taxonomy" id="34275"/>
    <lineage>
        <taxon>Eukaryota</taxon>
        <taxon>Viridiplantae</taxon>
        <taxon>Streptophyta</taxon>
        <taxon>Embryophyta</taxon>
        <taxon>Tracheophyta</taxon>
        <taxon>Spermatophyta</taxon>
        <taxon>Magnoliopsida</taxon>
        <taxon>eudicotyledons</taxon>
        <taxon>Gunneridae</taxon>
        <taxon>Pentapetalae</taxon>
        <taxon>rosids</taxon>
        <taxon>malvids</taxon>
        <taxon>Malvales</taxon>
        <taxon>Malvaceae</taxon>
        <taxon>Malvoideae</taxon>
        <taxon>Gossypium</taxon>
    </lineage>
</organism>
<protein>
    <submittedName>
        <fullName evidence="1">Uncharacterized protein</fullName>
    </submittedName>
</protein>
<dbReference type="EMBL" id="CM017649">
    <property type="protein sequence ID" value="TYI96196.1"/>
    <property type="molecule type" value="Genomic_DNA"/>
</dbReference>
<gene>
    <name evidence="1" type="ORF">E1A91_D01G054300v1</name>
</gene>
<dbReference type="AlphaFoldDB" id="A0A5D2W3V1"/>
<accession>A0A5D2W3V1</accession>
<name>A0A5D2W3V1_GOSMU</name>
<keyword evidence="2" id="KW-1185">Reference proteome</keyword>
<dbReference type="Proteomes" id="UP000323597">
    <property type="component" value="Chromosome D01"/>
</dbReference>
<sequence length="73" mass="7904">MPFKEEGAVRLERTNKAAEAKIKGNHIPCFGITINPIPQTTICPFHPGGCLSHVCFPWVEIGAINGEGVAELF</sequence>
<evidence type="ECO:0000313" key="1">
    <source>
        <dbReference type="EMBL" id="TYI96196.1"/>
    </source>
</evidence>
<evidence type="ECO:0000313" key="2">
    <source>
        <dbReference type="Proteomes" id="UP000323597"/>
    </source>
</evidence>
<proteinExistence type="predicted"/>